<accession>A0A1X0QI62</accession>
<protein>
    <submittedName>
        <fullName evidence="1">Uncharacterized protein</fullName>
    </submittedName>
</protein>
<dbReference type="EMBL" id="LTAI01000210">
    <property type="protein sequence ID" value="ORD99385.1"/>
    <property type="molecule type" value="Genomic_DNA"/>
</dbReference>
<sequence>MSKKKALEYNLAVKQKNNPIKIQVASGQNLVIMDYVELDITFEESPNTVFKTEFLVSDTFIDDLILGLKFLGKNNVDILFSSSLIKFQSFNVAFNTPLSNLSQADIDLAEKVKCLSITQRVDKIIQEFMENSNNIGEINNVYHEIKLKNDINMCKKPCTVPLTLLEQFKSKINTLMEGGIIRRSTSNIVSPCFLILKKNND</sequence>
<dbReference type="AlphaFoldDB" id="A0A1X0QI62"/>
<dbReference type="SUPFAM" id="SSF56672">
    <property type="entry name" value="DNA/RNA polymerases"/>
    <property type="match status" value="1"/>
</dbReference>
<comment type="caution">
    <text evidence="1">The sequence shown here is derived from an EMBL/GenBank/DDBJ whole genome shotgun (WGS) entry which is preliminary data.</text>
</comment>
<dbReference type="VEuPathDB" id="MicrosporidiaDB:HERIO_516"/>
<organism evidence="1 2">
    <name type="scientific">Hepatospora eriocheir</name>
    <dbReference type="NCBI Taxonomy" id="1081669"/>
    <lineage>
        <taxon>Eukaryota</taxon>
        <taxon>Fungi</taxon>
        <taxon>Fungi incertae sedis</taxon>
        <taxon>Microsporidia</taxon>
        <taxon>Hepatosporidae</taxon>
        <taxon>Hepatospora</taxon>
    </lineage>
</organism>
<name>A0A1X0QI62_9MICR</name>
<evidence type="ECO:0000313" key="1">
    <source>
        <dbReference type="EMBL" id="ORD99385.1"/>
    </source>
</evidence>
<dbReference type="Gene3D" id="2.40.70.10">
    <property type="entry name" value="Acid Proteases"/>
    <property type="match status" value="1"/>
</dbReference>
<reference evidence="1 2" key="1">
    <citation type="journal article" date="2017" name="Environ. Microbiol.">
        <title>Decay of the glycolytic pathway and adaptation to intranuclear parasitism within Enterocytozoonidae microsporidia.</title>
        <authorList>
            <person name="Wiredu Boakye D."/>
            <person name="Jaroenlak P."/>
            <person name="Prachumwat A."/>
            <person name="Williams T.A."/>
            <person name="Bateman K.S."/>
            <person name="Itsathitphaisarn O."/>
            <person name="Sritunyalucksana K."/>
            <person name="Paszkiewicz K.H."/>
            <person name="Moore K.A."/>
            <person name="Stentiford G.D."/>
            <person name="Williams B.A."/>
        </authorList>
    </citation>
    <scope>NUCLEOTIDE SEQUENCE [LARGE SCALE GENOMIC DNA]</scope>
    <source>
        <strain evidence="2">canceri</strain>
    </source>
</reference>
<dbReference type="Proteomes" id="UP000192501">
    <property type="component" value="Unassembled WGS sequence"/>
</dbReference>
<evidence type="ECO:0000313" key="2">
    <source>
        <dbReference type="Proteomes" id="UP000192501"/>
    </source>
</evidence>
<gene>
    <name evidence="1" type="ORF">A0H76_942</name>
</gene>
<dbReference type="Gene3D" id="3.10.10.10">
    <property type="entry name" value="HIV Type 1 Reverse Transcriptase, subunit A, domain 1"/>
    <property type="match status" value="1"/>
</dbReference>
<dbReference type="InterPro" id="IPR021109">
    <property type="entry name" value="Peptidase_aspartic_dom_sf"/>
</dbReference>
<proteinExistence type="predicted"/>
<dbReference type="InterPro" id="IPR043502">
    <property type="entry name" value="DNA/RNA_pol_sf"/>
</dbReference>
<dbReference type="VEuPathDB" id="MicrosporidiaDB:A0H76_942"/>